<gene>
    <name evidence="1" type="ORF">P4O66_005553</name>
</gene>
<keyword evidence="2" id="KW-1185">Reference proteome</keyword>
<reference evidence="1" key="1">
    <citation type="submission" date="2023-03" db="EMBL/GenBank/DDBJ databases">
        <title>Electrophorus voltai genome.</title>
        <authorList>
            <person name="Bian C."/>
        </authorList>
    </citation>
    <scope>NUCLEOTIDE SEQUENCE</scope>
    <source>
        <strain evidence="1">CB-2022</strain>
        <tissue evidence="1">Muscle</tissue>
    </source>
</reference>
<dbReference type="Proteomes" id="UP001239994">
    <property type="component" value="Unassembled WGS sequence"/>
</dbReference>
<sequence length="148" mass="16533">MPLYLSRYLVTGLSPCLIPGLSPQGLSPCSLVSLFLLVCFPDYLQTRREECVSRHAVGSNTAEVQSTNQEIVLSPSCFLAAVQWDLDHNIEAANPHPHCPSHRLYVPPRYCRALIKWAHNSTQDTTGQHARLHYSPTSLVSHGRRLCN</sequence>
<evidence type="ECO:0000313" key="2">
    <source>
        <dbReference type="Proteomes" id="UP001239994"/>
    </source>
</evidence>
<proteinExistence type="predicted"/>
<protein>
    <submittedName>
        <fullName evidence="1">Uncharacterized protein</fullName>
    </submittedName>
</protein>
<name>A0AAD8ZKQ0_9TELE</name>
<accession>A0AAD8ZKQ0</accession>
<comment type="caution">
    <text evidence="1">The sequence shown here is derived from an EMBL/GenBank/DDBJ whole genome shotgun (WGS) entry which is preliminary data.</text>
</comment>
<organism evidence="1 2">
    <name type="scientific">Electrophorus voltai</name>
    <dbReference type="NCBI Taxonomy" id="2609070"/>
    <lineage>
        <taxon>Eukaryota</taxon>
        <taxon>Metazoa</taxon>
        <taxon>Chordata</taxon>
        <taxon>Craniata</taxon>
        <taxon>Vertebrata</taxon>
        <taxon>Euteleostomi</taxon>
        <taxon>Actinopterygii</taxon>
        <taxon>Neopterygii</taxon>
        <taxon>Teleostei</taxon>
        <taxon>Ostariophysi</taxon>
        <taxon>Gymnotiformes</taxon>
        <taxon>Gymnotoidei</taxon>
        <taxon>Gymnotidae</taxon>
        <taxon>Electrophorus</taxon>
    </lineage>
</organism>
<dbReference type="EMBL" id="JAROKS010000010">
    <property type="protein sequence ID" value="KAK1800901.1"/>
    <property type="molecule type" value="Genomic_DNA"/>
</dbReference>
<evidence type="ECO:0000313" key="1">
    <source>
        <dbReference type="EMBL" id="KAK1800901.1"/>
    </source>
</evidence>
<dbReference type="AlphaFoldDB" id="A0AAD8ZKQ0"/>